<dbReference type="SUPFAM" id="SSF81383">
    <property type="entry name" value="F-box domain"/>
    <property type="match status" value="1"/>
</dbReference>
<organism evidence="2 3">
    <name type="scientific">Sorghum bicolor</name>
    <name type="common">Sorghum</name>
    <name type="synonym">Sorghum vulgare</name>
    <dbReference type="NCBI Taxonomy" id="4558"/>
    <lineage>
        <taxon>Eukaryota</taxon>
        <taxon>Viridiplantae</taxon>
        <taxon>Streptophyta</taxon>
        <taxon>Embryophyta</taxon>
        <taxon>Tracheophyta</taxon>
        <taxon>Spermatophyta</taxon>
        <taxon>Magnoliopsida</taxon>
        <taxon>Liliopsida</taxon>
        <taxon>Poales</taxon>
        <taxon>Poaceae</taxon>
        <taxon>PACMAD clade</taxon>
        <taxon>Panicoideae</taxon>
        <taxon>Andropogonodae</taxon>
        <taxon>Andropogoneae</taxon>
        <taxon>Sorghinae</taxon>
        <taxon>Sorghum</taxon>
    </lineage>
</organism>
<evidence type="ECO:0000259" key="1">
    <source>
        <dbReference type="SMART" id="SM00256"/>
    </source>
</evidence>
<dbReference type="Proteomes" id="UP000000768">
    <property type="component" value="Chromosome 1"/>
</dbReference>
<gene>
    <name evidence="2" type="ORF">SORBI_3001G072100</name>
</gene>
<protein>
    <recommendedName>
        <fullName evidence="1">F-box domain-containing protein</fullName>
    </recommendedName>
</protein>
<dbReference type="Pfam" id="PF00646">
    <property type="entry name" value="F-box"/>
    <property type="match status" value="1"/>
</dbReference>
<dbReference type="eggNOG" id="ENOG502R3DV">
    <property type="taxonomic scope" value="Eukaryota"/>
</dbReference>
<name>A0A1Z5S524_SORBI</name>
<dbReference type="AlphaFoldDB" id="A0A1Z5S524"/>
<evidence type="ECO:0000313" key="2">
    <source>
        <dbReference type="EMBL" id="OQU90906.1"/>
    </source>
</evidence>
<dbReference type="PANTHER" id="PTHR35828">
    <property type="entry name" value="OS08G0203800 PROTEIN-RELATED"/>
    <property type="match status" value="1"/>
</dbReference>
<dbReference type="InterPro" id="IPR001810">
    <property type="entry name" value="F-box_dom"/>
</dbReference>
<sequence>MSWAKRRRRIGTCHGTTTGVESEPPHIPDDILIEIFARSDAKTIIRAAATSKPIRRAILSPDFRRHAASATATGVGGGFDPDLLLGASCVLDKDSCSRDVFFQKQRLPFTFETKCLGRMEPMTSRGCLVVLHRRTALSAELHVVNTLTGRVSRVCSPGISAMYPRTLLAVGDAGRSFEILVAETNLVTRVFSSERGDWGDVVHTRLPPNFIRTLPNRCSPPLVLGGTTVHWLCKEQCIVALDVSTATATVIELPPQCFSQVARCPKHTDNGLLASSADGRLSLLVARSGAISMWSLSASAPAARWTLQVVIQRHAIARKRPGCAVRFLQFGERSGAVMLQVGGVGLVQIDLGSREAHVLSDEFKKIGESLIKNSTGLQLCLHETDQPTLFESAIKNMKRF</sequence>
<dbReference type="FunCoup" id="A0A1Z5S524">
    <property type="interactions" value="160"/>
</dbReference>
<dbReference type="Pfam" id="PF24523">
    <property type="entry name" value="DUF7595"/>
    <property type="match status" value="1"/>
</dbReference>
<dbReference type="OMA" id="VISMWTH"/>
<feature type="domain" description="F-box" evidence="1">
    <location>
        <begin position="27"/>
        <end position="67"/>
    </location>
</feature>
<dbReference type="Gramene" id="OQU90906">
    <property type="protein sequence ID" value="OQU90906"/>
    <property type="gene ID" value="SORBI_3001G072100"/>
</dbReference>
<dbReference type="InParanoid" id="A0A1Z5S524"/>
<dbReference type="InterPro" id="IPR036047">
    <property type="entry name" value="F-box-like_dom_sf"/>
</dbReference>
<proteinExistence type="predicted"/>
<keyword evidence="3" id="KW-1185">Reference proteome</keyword>
<evidence type="ECO:0000313" key="3">
    <source>
        <dbReference type="Proteomes" id="UP000000768"/>
    </source>
</evidence>
<dbReference type="SMART" id="SM00256">
    <property type="entry name" value="FBOX"/>
    <property type="match status" value="1"/>
</dbReference>
<dbReference type="PANTHER" id="PTHR35828:SF3">
    <property type="entry name" value="OS03G0775900 PROTEIN"/>
    <property type="match status" value="1"/>
</dbReference>
<dbReference type="InterPro" id="IPR056016">
    <property type="entry name" value="DUF7595"/>
</dbReference>
<accession>A0A1Z5S524</accession>
<reference evidence="2 3" key="1">
    <citation type="journal article" date="2009" name="Nature">
        <title>The Sorghum bicolor genome and the diversification of grasses.</title>
        <authorList>
            <person name="Paterson A.H."/>
            <person name="Bowers J.E."/>
            <person name="Bruggmann R."/>
            <person name="Dubchak I."/>
            <person name="Grimwood J."/>
            <person name="Gundlach H."/>
            <person name="Haberer G."/>
            <person name="Hellsten U."/>
            <person name="Mitros T."/>
            <person name="Poliakov A."/>
            <person name="Schmutz J."/>
            <person name="Spannagl M."/>
            <person name="Tang H."/>
            <person name="Wang X."/>
            <person name="Wicker T."/>
            <person name="Bharti A.K."/>
            <person name="Chapman J."/>
            <person name="Feltus F.A."/>
            <person name="Gowik U."/>
            <person name="Grigoriev I.V."/>
            <person name="Lyons E."/>
            <person name="Maher C.A."/>
            <person name="Martis M."/>
            <person name="Narechania A."/>
            <person name="Otillar R.P."/>
            <person name="Penning B.W."/>
            <person name="Salamov A.A."/>
            <person name="Wang Y."/>
            <person name="Zhang L."/>
            <person name="Carpita N.C."/>
            <person name="Freeling M."/>
            <person name="Gingle A.R."/>
            <person name="Hash C.T."/>
            <person name="Keller B."/>
            <person name="Klein P."/>
            <person name="Kresovich S."/>
            <person name="McCann M.C."/>
            <person name="Ming R."/>
            <person name="Peterson D.G."/>
            <person name="Mehboob-ur-Rahman"/>
            <person name="Ware D."/>
            <person name="Westhoff P."/>
            <person name="Mayer K.F."/>
            <person name="Messing J."/>
            <person name="Rokhsar D.S."/>
        </authorList>
    </citation>
    <scope>NUCLEOTIDE SEQUENCE [LARGE SCALE GENOMIC DNA]</scope>
    <source>
        <strain evidence="3">cv. BTx623</strain>
    </source>
</reference>
<dbReference type="EMBL" id="CM000760">
    <property type="protein sequence ID" value="OQU90906.1"/>
    <property type="molecule type" value="Genomic_DNA"/>
</dbReference>
<reference evidence="3" key="2">
    <citation type="journal article" date="2018" name="Plant J.">
        <title>The Sorghum bicolor reference genome: improved assembly, gene annotations, a transcriptome atlas, and signatures of genome organization.</title>
        <authorList>
            <person name="McCormick R.F."/>
            <person name="Truong S.K."/>
            <person name="Sreedasyam A."/>
            <person name="Jenkins J."/>
            <person name="Shu S."/>
            <person name="Sims D."/>
            <person name="Kennedy M."/>
            <person name="Amirebrahimi M."/>
            <person name="Weers B.D."/>
            <person name="McKinley B."/>
            <person name="Mattison A."/>
            <person name="Morishige D.T."/>
            <person name="Grimwood J."/>
            <person name="Schmutz J."/>
            <person name="Mullet J.E."/>
        </authorList>
    </citation>
    <scope>NUCLEOTIDE SEQUENCE [LARGE SCALE GENOMIC DNA]</scope>
    <source>
        <strain evidence="3">cv. BTx623</strain>
    </source>
</reference>
<dbReference type="STRING" id="4558.A0A1Z5S524"/>